<dbReference type="InterPro" id="IPR036249">
    <property type="entry name" value="Thioredoxin-like_sf"/>
</dbReference>
<feature type="transmembrane region" description="Helical" evidence="6">
    <location>
        <begin position="352"/>
        <end position="374"/>
    </location>
</feature>
<evidence type="ECO:0000313" key="10">
    <source>
        <dbReference type="EMBL" id="MFL9843273.1"/>
    </source>
</evidence>
<feature type="signal peptide" evidence="7">
    <location>
        <begin position="1"/>
        <end position="19"/>
    </location>
</feature>
<feature type="transmembrane region" description="Helical" evidence="6">
    <location>
        <begin position="193"/>
        <end position="222"/>
    </location>
</feature>
<keyword evidence="5 6" id="KW-0472">Membrane</keyword>
<keyword evidence="4 6" id="KW-1133">Transmembrane helix</keyword>
<dbReference type="Proteomes" id="UP001629156">
    <property type="component" value="Unassembled WGS sequence"/>
</dbReference>
<evidence type="ECO:0000256" key="4">
    <source>
        <dbReference type="ARBA" id="ARBA00022989"/>
    </source>
</evidence>
<comment type="caution">
    <text evidence="10">The sequence shown here is derived from an EMBL/GenBank/DDBJ whole genome shotgun (WGS) entry which is preliminary data.</text>
</comment>
<feature type="domain" description="Cytochrome C biogenesis protein transmembrane" evidence="8">
    <location>
        <begin position="193"/>
        <end position="408"/>
    </location>
</feature>
<dbReference type="RefSeq" id="WP_408083517.1">
    <property type="nucleotide sequence ID" value="NZ_JBELPZ010000002.1"/>
</dbReference>
<dbReference type="PANTHER" id="PTHR32234:SF0">
    <property type="entry name" value="THIOL:DISULFIDE INTERCHANGE PROTEIN DSBD"/>
    <property type="match status" value="1"/>
</dbReference>
<dbReference type="Gene3D" id="3.40.30.10">
    <property type="entry name" value="Glutaredoxin"/>
    <property type="match status" value="1"/>
</dbReference>
<feature type="transmembrane region" description="Helical" evidence="6">
    <location>
        <begin position="272"/>
        <end position="293"/>
    </location>
</feature>
<organism evidence="10 11">
    <name type="scientific">Flavobacterium rhizosphaerae</name>
    <dbReference type="NCBI Taxonomy" id="3163298"/>
    <lineage>
        <taxon>Bacteria</taxon>
        <taxon>Pseudomonadati</taxon>
        <taxon>Bacteroidota</taxon>
        <taxon>Flavobacteriia</taxon>
        <taxon>Flavobacteriales</taxon>
        <taxon>Flavobacteriaceae</taxon>
        <taxon>Flavobacterium</taxon>
    </lineage>
</organism>
<evidence type="ECO:0000256" key="6">
    <source>
        <dbReference type="SAM" id="Phobius"/>
    </source>
</evidence>
<keyword evidence="2 6" id="KW-0812">Transmembrane</keyword>
<feature type="transmembrane region" description="Helical" evidence="6">
    <location>
        <begin position="424"/>
        <end position="441"/>
    </location>
</feature>
<keyword evidence="7" id="KW-0732">Signal</keyword>
<dbReference type="Pfam" id="PF11412">
    <property type="entry name" value="DsbD_N"/>
    <property type="match status" value="1"/>
</dbReference>
<evidence type="ECO:0000256" key="1">
    <source>
        <dbReference type="ARBA" id="ARBA00004141"/>
    </source>
</evidence>
<protein>
    <submittedName>
        <fullName evidence="10">Cytochrome c biogenesis protein CcdA</fullName>
    </submittedName>
</protein>
<feature type="transmembrane region" description="Helical" evidence="6">
    <location>
        <begin position="314"/>
        <end position="340"/>
    </location>
</feature>
<evidence type="ECO:0000313" key="11">
    <source>
        <dbReference type="Proteomes" id="UP001629156"/>
    </source>
</evidence>
<feature type="transmembrane region" description="Helical" evidence="6">
    <location>
        <begin position="234"/>
        <end position="252"/>
    </location>
</feature>
<feature type="chain" id="PRO_5046756446" evidence="7">
    <location>
        <begin position="20"/>
        <end position="665"/>
    </location>
</feature>
<dbReference type="Pfam" id="PF13899">
    <property type="entry name" value="Thioredoxin_7"/>
    <property type="match status" value="1"/>
</dbReference>
<proteinExistence type="predicted"/>
<evidence type="ECO:0000256" key="7">
    <source>
        <dbReference type="SAM" id="SignalP"/>
    </source>
</evidence>
<evidence type="ECO:0000256" key="5">
    <source>
        <dbReference type="ARBA" id="ARBA00023136"/>
    </source>
</evidence>
<keyword evidence="3" id="KW-0201">Cytochrome c-type biogenesis</keyword>
<dbReference type="PANTHER" id="PTHR32234">
    <property type="entry name" value="THIOL:DISULFIDE INTERCHANGE PROTEIN DSBD"/>
    <property type="match status" value="1"/>
</dbReference>
<comment type="subcellular location">
    <subcellularLocation>
        <location evidence="1">Membrane</location>
        <topology evidence="1">Multi-pass membrane protein</topology>
    </subcellularLocation>
</comment>
<feature type="transmembrane region" description="Helical" evidence="6">
    <location>
        <begin position="453"/>
        <end position="477"/>
    </location>
</feature>
<dbReference type="InterPro" id="IPR003834">
    <property type="entry name" value="Cyt_c_assmbl_TM_dom"/>
</dbReference>
<evidence type="ECO:0000256" key="3">
    <source>
        <dbReference type="ARBA" id="ARBA00022748"/>
    </source>
</evidence>
<dbReference type="InterPro" id="IPR036929">
    <property type="entry name" value="DsbDN_sf"/>
</dbReference>
<feature type="transmembrane region" description="Helical" evidence="6">
    <location>
        <begin position="386"/>
        <end position="404"/>
    </location>
</feature>
<evidence type="ECO:0000256" key="2">
    <source>
        <dbReference type="ARBA" id="ARBA00022692"/>
    </source>
</evidence>
<dbReference type="InterPro" id="IPR028250">
    <property type="entry name" value="DsbDN"/>
</dbReference>
<keyword evidence="11" id="KW-1185">Reference proteome</keyword>
<accession>A0ABW8YVZ9</accession>
<name>A0ABW8YVZ9_9FLAO</name>
<dbReference type="EMBL" id="JBELPZ010000002">
    <property type="protein sequence ID" value="MFL9843273.1"/>
    <property type="molecule type" value="Genomic_DNA"/>
</dbReference>
<dbReference type="Gene3D" id="2.60.40.1250">
    <property type="entry name" value="Thiol:disulfide interchange protein DsbD, N-terminal domain"/>
    <property type="match status" value="1"/>
</dbReference>
<evidence type="ECO:0000259" key="9">
    <source>
        <dbReference type="Pfam" id="PF11412"/>
    </source>
</evidence>
<evidence type="ECO:0000259" key="8">
    <source>
        <dbReference type="Pfam" id="PF02683"/>
    </source>
</evidence>
<dbReference type="Pfam" id="PF02683">
    <property type="entry name" value="DsbD_TM"/>
    <property type="match status" value="1"/>
</dbReference>
<sequence>MKNFLTLLLTAFTFVTTYAQIPSGEVMEPVKWTAKVEKDSETDYTLVFNATIEDHWHMYSQFTADGGSLPLEFIFNNNEGNYELVGKAEESKTETAFNETFGVEETFWSHTATLRQKIKVTNPDNNIVQVEVGYQVCKEVCIMGSNLFEFNLSSLTAKEVKVFEEVLSGFKKKSEKQAVTTPDDENDTDPLTIFFGTLLAGLLVTFTPCVFPMIPMTVSFFIKQNSSSAAKGKFNAIFYGICIVVIYVLLSLPFHIFEGIDRNIFADISTNVYLNLFFFIIFITFAISFFGAFEITIPNSLASKADNASNSGGLIGIFFMALTLIIVSFSCTGPALGFVFGTVLSSDGGATLLSLGMFGFGLGLAFPFMIFALFPSLMSNLPKSGGWLNTVKVVFGFIELALAFKFLSNADLVLQLHLLEREVFIAIWIAVFAALTLYLFGKFSMPHDSPVPFLSVGRMLLGVLSLTFTIYLVPGLWGAPLKLMSGVLPPSTYSEAPMGFGGSGSTAAINNNELTEGAKVSVHGIIAFEDYDKGLAYAKEVNKPVMLDFTGHVCTNCRNMEENVWVNPQVLSILKNDVVLISLYCDERIDLPESEQFISEYSGRKINTVGKKWSDFQLGRYESNARPYYVLINLDETNLNDPVAYTPDIEEYLAWLKDGLSKFEK</sequence>
<gene>
    <name evidence="10" type="ORF">ABS766_02465</name>
</gene>
<feature type="domain" description="Thiol:disulfide interchange protein DsbD N-terminal" evidence="9">
    <location>
        <begin position="35"/>
        <end position="146"/>
    </location>
</feature>
<dbReference type="SUPFAM" id="SSF52833">
    <property type="entry name" value="Thioredoxin-like"/>
    <property type="match status" value="1"/>
</dbReference>
<reference evidence="10 11" key="1">
    <citation type="submission" date="2024-06" db="EMBL/GenBank/DDBJ databases">
        <authorList>
            <person name="Kaempfer P."/>
            <person name="Viver T."/>
        </authorList>
    </citation>
    <scope>NUCLEOTIDE SEQUENCE [LARGE SCALE GENOMIC DNA]</scope>
    <source>
        <strain evidence="10 11">ST-119</strain>
    </source>
</reference>